<evidence type="ECO:0000259" key="1">
    <source>
        <dbReference type="SMART" id="SM00849"/>
    </source>
</evidence>
<sequence length="251" mass="26718">MRQITPEVLEIAEDVFTARGTHVNYLILREGADITLIDAGWPRDVDGVERALGALGHRPEDVRAILLTHAHIDHAGGTAAFHDRHGTPVLAHPREVGHARGERRESAGPLDVVVRTYKPQTMRWAIDIMRAGALTHAALPYAEAFPVADQPVPLDLPGRPVPVLVTGHTSGHTAFHLPDTGVVATGDALVTGHPLSGKKTPQLLPEFFATDPAEATRTLDALAALDADVLAPGHGAPLIIDIARAVEIARA</sequence>
<dbReference type="PANTHER" id="PTHR42951">
    <property type="entry name" value="METALLO-BETA-LACTAMASE DOMAIN-CONTAINING"/>
    <property type="match status" value="1"/>
</dbReference>
<protein>
    <submittedName>
        <fullName evidence="2">MBL fold metallo-hydrolase</fullName>
    </submittedName>
</protein>
<feature type="domain" description="Metallo-beta-lactamase" evidence="1">
    <location>
        <begin position="22"/>
        <end position="234"/>
    </location>
</feature>
<dbReference type="EMBL" id="BAABFR010000011">
    <property type="protein sequence ID" value="GAA4387036.1"/>
    <property type="molecule type" value="Genomic_DNA"/>
</dbReference>
<comment type="caution">
    <text evidence="2">The sequence shown here is derived from an EMBL/GenBank/DDBJ whole genome shotgun (WGS) entry which is preliminary data.</text>
</comment>
<dbReference type="Gene3D" id="3.60.15.10">
    <property type="entry name" value="Ribonuclease Z/Hydroxyacylglutathione hydrolase-like"/>
    <property type="match status" value="1"/>
</dbReference>
<accession>A0ABP8J8X2</accession>
<dbReference type="InterPro" id="IPR001279">
    <property type="entry name" value="Metallo-B-lactamas"/>
</dbReference>
<organism evidence="2 3">
    <name type="scientific">Tsukamurella soli</name>
    <dbReference type="NCBI Taxonomy" id="644556"/>
    <lineage>
        <taxon>Bacteria</taxon>
        <taxon>Bacillati</taxon>
        <taxon>Actinomycetota</taxon>
        <taxon>Actinomycetes</taxon>
        <taxon>Mycobacteriales</taxon>
        <taxon>Tsukamurellaceae</taxon>
        <taxon>Tsukamurella</taxon>
    </lineage>
</organism>
<evidence type="ECO:0000313" key="2">
    <source>
        <dbReference type="EMBL" id="GAA4387036.1"/>
    </source>
</evidence>
<keyword evidence="3" id="KW-1185">Reference proteome</keyword>
<evidence type="ECO:0000313" key="3">
    <source>
        <dbReference type="Proteomes" id="UP001500635"/>
    </source>
</evidence>
<dbReference type="PANTHER" id="PTHR42951:SF14">
    <property type="entry name" value="METALLO-BETA-LACTAMASE SUPERFAMILY PROTEIN"/>
    <property type="match status" value="1"/>
</dbReference>
<dbReference type="InterPro" id="IPR036866">
    <property type="entry name" value="RibonucZ/Hydroxyglut_hydro"/>
</dbReference>
<dbReference type="SUPFAM" id="SSF56281">
    <property type="entry name" value="Metallo-hydrolase/oxidoreductase"/>
    <property type="match status" value="1"/>
</dbReference>
<dbReference type="RefSeq" id="WP_344992035.1">
    <property type="nucleotide sequence ID" value="NZ_BAABFR010000011.1"/>
</dbReference>
<reference evidence="3" key="1">
    <citation type="journal article" date="2019" name="Int. J. Syst. Evol. Microbiol.">
        <title>The Global Catalogue of Microorganisms (GCM) 10K type strain sequencing project: providing services to taxonomists for standard genome sequencing and annotation.</title>
        <authorList>
            <consortium name="The Broad Institute Genomics Platform"/>
            <consortium name="The Broad Institute Genome Sequencing Center for Infectious Disease"/>
            <person name="Wu L."/>
            <person name="Ma J."/>
        </authorList>
    </citation>
    <scope>NUCLEOTIDE SEQUENCE [LARGE SCALE GENOMIC DNA]</scope>
    <source>
        <strain evidence="3">JCM 17688</strain>
    </source>
</reference>
<name>A0ABP8J8X2_9ACTN</name>
<gene>
    <name evidence="2" type="ORF">GCM10023147_10980</name>
</gene>
<dbReference type="Pfam" id="PF00753">
    <property type="entry name" value="Lactamase_B"/>
    <property type="match status" value="1"/>
</dbReference>
<proteinExistence type="predicted"/>
<dbReference type="SMART" id="SM00849">
    <property type="entry name" value="Lactamase_B"/>
    <property type="match status" value="1"/>
</dbReference>
<dbReference type="Proteomes" id="UP001500635">
    <property type="component" value="Unassembled WGS sequence"/>
</dbReference>
<dbReference type="InterPro" id="IPR050855">
    <property type="entry name" value="NDM-1-like"/>
</dbReference>